<evidence type="ECO:0000313" key="2">
    <source>
        <dbReference type="EMBL" id="ADX67536.1"/>
    </source>
</evidence>
<accession>F0P137</accession>
<dbReference type="EMBL" id="CP002455">
    <property type="protein sequence ID" value="ADX67536.1"/>
    <property type="molecule type" value="Genomic_DNA"/>
</dbReference>
<reference evidence="3" key="2">
    <citation type="journal article" date="2011" name="Stand. Genomic Sci.">
        <title>Complete genome sequence of Weeksella virosa type strain (9751T).</title>
        <authorList>
            <person name="Lang E."/>
            <person name="Teshima H."/>
            <person name="Lucas S."/>
            <person name="Lapidus A."/>
            <person name="Hammon N."/>
            <person name="Deshpande S."/>
            <person name="Nolan M."/>
            <person name="Cheng J."/>
            <person name="Pitluck S."/>
            <person name="Liolios K."/>
            <person name="Pagani I."/>
            <person name="Mikhailova N."/>
            <person name="Ivanova N."/>
            <person name="Mavromatis K."/>
            <person name="Pati A."/>
            <person name="Tapia R."/>
            <person name="Han C."/>
            <person name="Goodwin L."/>
            <person name="Chen A."/>
            <person name="Palaniappan K."/>
            <person name="Land M."/>
            <person name="Hauser L."/>
            <person name="Chang Y."/>
            <person name="Jeffries C."/>
            <person name="Brambilla E."/>
            <person name="Kopitz M."/>
            <person name="Rohde M."/>
            <person name="Goker M."/>
            <person name="Tindall B."/>
            <person name="Detter J."/>
            <person name="Woyke T."/>
            <person name="Bristow J."/>
            <person name="Eisen J."/>
            <person name="Markowitz V."/>
            <person name="Hugenholtz P."/>
            <person name="Klenk H."/>
            <person name="Kyrpides N."/>
        </authorList>
    </citation>
    <scope>NUCLEOTIDE SEQUENCE [LARGE SCALE GENOMIC DNA]</scope>
    <source>
        <strain evidence="3">ATCC 43766 / DSM 16922 / JCM 21250 / NBRC 16016 / NCTC 11634 / CL345/78</strain>
    </source>
</reference>
<feature type="domain" description="Gliding motility protein SprA N-terminal" evidence="1">
    <location>
        <begin position="81"/>
        <end position="357"/>
    </location>
</feature>
<gene>
    <name evidence="2" type="ordered locus">Weevi_0823</name>
</gene>
<dbReference type="OrthoDB" id="9806090at2"/>
<dbReference type="KEGG" id="wvi:Weevi_0823"/>
<evidence type="ECO:0000313" key="3">
    <source>
        <dbReference type="Proteomes" id="UP000008641"/>
    </source>
</evidence>
<dbReference type="NCBIfam" id="TIGR04189">
    <property type="entry name" value="surface_SprA"/>
    <property type="match status" value="1"/>
</dbReference>
<reference evidence="2 3" key="1">
    <citation type="journal article" date="2011" name="Stand. Genomic Sci.">
        <title>Complete genome sequence of Weeksella virosa type strain (9751).</title>
        <authorList>
            <person name="Lang E."/>
            <person name="Teshima H."/>
            <person name="Lucas S."/>
            <person name="Lapidus A."/>
            <person name="Hammon N."/>
            <person name="Deshpande S."/>
            <person name="Nolan M."/>
            <person name="Cheng J.F."/>
            <person name="Pitluck S."/>
            <person name="Liolios K."/>
            <person name="Pagani I."/>
            <person name="Mikhailova N."/>
            <person name="Ivanova N."/>
            <person name="Mavromatis K."/>
            <person name="Pati A."/>
            <person name="Tapia R."/>
            <person name="Han C."/>
            <person name="Goodwin L."/>
            <person name="Chen A."/>
            <person name="Palaniappan K."/>
            <person name="Land M."/>
            <person name="Hauser L."/>
            <person name="Chang Y.J."/>
            <person name="Jeffries C.D."/>
            <person name="Brambilla E.M."/>
            <person name="Kopitz M."/>
            <person name="Rohde M."/>
            <person name="Goker M."/>
            <person name="Tindall B.J."/>
            <person name="Detter J.C."/>
            <person name="Woyke T."/>
            <person name="Bristow J."/>
            <person name="Eisen J.A."/>
            <person name="Markowitz V."/>
            <person name="Hugenholtz P."/>
            <person name="Klenk H.P."/>
            <person name="Kyrpides N.C."/>
        </authorList>
    </citation>
    <scope>NUCLEOTIDE SEQUENCE [LARGE SCALE GENOMIC DNA]</scope>
    <source>
        <strain evidence="3">ATCC 43766 / DSM 16922 / JCM 21250 / NBRC 16016 / NCTC 11634 / CL345/78</strain>
    </source>
</reference>
<feature type="domain" description="Gliding motility protein SprA N-terminal" evidence="1">
    <location>
        <begin position="1079"/>
        <end position="1588"/>
    </location>
</feature>
<dbReference type="HOGENOM" id="CLU_228605_0_0_10"/>
<name>F0P137_WEEVC</name>
<dbReference type="Pfam" id="PF14349">
    <property type="entry name" value="SprA_N"/>
    <property type="match status" value="2"/>
</dbReference>
<evidence type="ECO:0000259" key="1">
    <source>
        <dbReference type="Pfam" id="PF14349"/>
    </source>
</evidence>
<sequence>MISLRQNIYSIAFVLQTLLVFFGLCNVVDAQEQDTLKFPFNHQSGGLFLDNQIEYTVEYDAVYGRYILYPMIGTSMVAEPIYLSRKEYLALVQSQEINKYYRIKSQTNDQYYRELQFGDKEQDKLANIIPTFQVKSRAFESIFGGNEISLTPQGYANIDLGVFLQKIDNPMLLPQNRNTLTIDLQQRMQLSVLGKVGENLQLKMNYDTQSGFAFENQTKLQWRKAIANKLDPFAGDDDILQNVELGNISMPLTNSLIKGSQSLFGVRTDLKFGNTNVTAVFSEQRSEGKSITVQGGGVMSEFTIYAENYEYNKHFFLGHYFRNNYDRALKNYPGIASQTNITRIEVWKIDRSGGNVNNRRSIIALRDLGEDNTTSYPVNGAIYNSVSSLIGSDRNISNARNLLNGYSYNGQTFVDGEHYAINENVRKLDPSEYTFHPQLGYITLNSPLVDGDDLLAISYQYQVGNQVYSVGDMSDGGSTTLITKLIKPNAVINTKSPTWDLMMKNIYSLNAYGLDPQDFTMNIMFKDNGQNSSGTVNYLPNTNIADQTLLQVLHMDRLNQSGQPQENREGTTTTYGDGKFDFVSGITVDVQRGAIIFTTVEPFGKYLRNQLDPNIADQYVFDGIYTKLPATLIQEKLANRYSLTGRYKGTVGDGVALGAFNVPQGSVVVTANGQTLTEGVDYTVDYQLGRVKIINQQLKDSGTPINISMENQATFNLQKKRFIGLNAEHHFSEKFVVGATMVNYQERPMTQKTQFGSEAVNNTIFGVNTQINTQSEWLTRMANYLPGVQTEDPSNITFNAEGAYLLPGINKATEGYSYIDDFEDAQTNISLMDPNSWKFASTPGRPAGVSFNIHPYFPNGNQTDNLAFNNGRKMLSWYTIDPRFYGLGGASPLSDNDISNHRSRRVEMKELFDQRDIMAGTQSYLSTFDMTFYPQIRGPYNINPNQNDTESWGATMRALTVSNLVENNVEYIEFWMMDPYADGHGGDGELLIHLGSVSEDILKDGELAFENGMPFPGSSYEAKETSWGKTPKSTPLLYTFETEGENRKIQDLGFNGLTDAEEATKYNFTETNPITGELDPANDNYLFFLDKRYDGHQNGRTVQGRYQYYRNPQGNSSTDNPLHASSLRPDTEDINEDFNLDQTENYLQYTLKINRQALEDPNNSKIVARKEVKVRFANGKDSTVKWYQVRIPVDGFDLDVDNDGVDDILQDNIDQAQSVLTSARYMRMVMRGFQEETTLRFGTFDMVRSEWRRYTKNIYPDQGIAGAEGQAEDSFVGDLEIGEVNLEQNSNSQPRYTLPPGVSREHLQGATGYQNMNESSMTIKTKFRGPSSAKGVIKNVNLDLRRYKKIEMFVSAQNLLDVTNNQLDETTKLFIRFGSDYADNYYEYELPLKYTPRSATSVNDIWPEENFISLLSDYFIDAKKLRDTENFVNNQRFAYTVDETNPNKIIYVKGRPTLGNVSSLMIGLRSVGGAAEKEVLVWVNELRLSDIDNKGGYAANASLTFNLGDFANVQLAGRVLSNGFGAVDQGPIERSQEDIKEYSVNVDAKLDKLMPKKWNMEVPFNFTMTESFIDPKYNPLDNDILMNEAPNKKELAKTVRQYTRYKSYSFSNIRKIRNPNSRQPHRFYDPSNFALSFSYADEYYRDIYTKYNINQNLRASLNYNYGFRFKSIEPFKSWHAVHDTAKSAKYLRFIKEFNLNPVPTRFSFRTDINRTYTENQYRDLSSYTGGNSLLMPAMYSSNFLFGWQYNLGFDLTRSLRVDLTSSTQTLNDGTAFYKLDQNLIWQNLFSVGRPVNYDQQLQVNYKLPFRFLPYANWVNMEFGFTSSYNWRAYSRGMSIFEDENGRMRNLGNGTAQNSNTITLLGDFDFQKFYPEFKGYRQYDSIRKGRQSEIDSINNANAERANSKFRRRLNNQKFKFKNQYRMKDIAWMVLGSLKKSQFNYSQNNGAVVPGLYGEPGFFGMASGMPGFGFVYGTDFDIKRTFVERGYITNDELMLEPYQIMKSSNFTATALIEPMPDFRIDLDVKRNKDYRNYHSGFNLLGNQYNGFINEMANLNISNISVRTAFTNRDEMYQNFRTNVVVIGSGENEESFSRYDVILPAFVSAIEGKSAKKQSKDWNRKIPAPNWRIAYTGLTNMPIISKWFDQVEITHSYLSSYTVSGVQSNIFYNNPSVHLPSANSNSPYLFTSVAMVEAFNPLVGVDVTLRNNFQFRAQYNRDRLLQLNFDSYTINEDYGNEIIAGFGYIFKDLKFKMRYQGRTKTVRGDLNIRGDFSVRDNESRLRKFSFGNEDSQIVGGQKIMKFMFSADYNLSQNLNIKFYWDQNISKYKLSTAYPISTIRTGLSATFTFGN</sequence>
<dbReference type="InterPro" id="IPR025684">
    <property type="entry name" value="SprA_N_dom"/>
</dbReference>
<dbReference type="InterPro" id="IPR026377">
    <property type="entry name" value="Cell_surface_SprA"/>
</dbReference>
<protein>
    <recommendedName>
        <fullName evidence="1">Gliding motility protein SprA N-terminal domain-containing protein</fullName>
    </recommendedName>
</protein>
<dbReference type="STRING" id="865938.Weevi_0823"/>
<organism evidence="2 3">
    <name type="scientific">Weeksella virosa (strain ATCC 43766 / DSM 16922 / JCM 21250 / CCUG 30538 / CDC 9751 / IAM 14551 / NBRC 16016 / NCTC 11634 / CL345/78)</name>
    <dbReference type="NCBI Taxonomy" id="865938"/>
    <lineage>
        <taxon>Bacteria</taxon>
        <taxon>Pseudomonadati</taxon>
        <taxon>Bacteroidota</taxon>
        <taxon>Flavobacteriia</taxon>
        <taxon>Flavobacteriales</taxon>
        <taxon>Weeksellaceae</taxon>
        <taxon>Weeksella</taxon>
    </lineage>
</organism>
<dbReference type="Proteomes" id="UP000008641">
    <property type="component" value="Chromosome"/>
</dbReference>
<proteinExistence type="predicted"/>
<keyword evidence="3" id="KW-1185">Reference proteome</keyword>
<dbReference type="eggNOG" id="COG1747">
    <property type="taxonomic scope" value="Bacteria"/>
</dbReference>